<dbReference type="PaxDb" id="2850-Phatr37027"/>
<dbReference type="KEGG" id="pti:PHATR_37027"/>
<evidence type="ECO:0000313" key="2">
    <source>
        <dbReference type="Proteomes" id="UP000000759"/>
    </source>
</evidence>
<dbReference type="GeneID" id="7204473"/>
<gene>
    <name evidence="1" type="ORF">PHATR_37027</name>
</gene>
<dbReference type="OrthoDB" id="42889at2759"/>
<dbReference type="RefSeq" id="XP_002185980.1">
    <property type="nucleotide sequence ID" value="XM_002185944.1"/>
</dbReference>
<reference evidence="1 2" key="1">
    <citation type="journal article" date="2008" name="Nature">
        <title>The Phaeodactylum genome reveals the evolutionary history of diatom genomes.</title>
        <authorList>
            <person name="Bowler C."/>
            <person name="Allen A.E."/>
            <person name="Badger J.H."/>
            <person name="Grimwood J."/>
            <person name="Jabbari K."/>
            <person name="Kuo A."/>
            <person name="Maheswari U."/>
            <person name="Martens C."/>
            <person name="Maumus F."/>
            <person name="Otillar R.P."/>
            <person name="Rayko E."/>
            <person name="Salamov A."/>
            <person name="Vandepoele K."/>
            <person name="Beszteri B."/>
            <person name="Gruber A."/>
            <person name="Heijde M."/>
            <person name="Katinka M."/>
            <person name="Mock T."/>
            <person name="Valentin K."/>
            <person name="Verret F."/>
            <person name="Berges J.A."/>
            <person name="Brownlee C."/>
            <person name="Cadoret J.P."/>
            <person name="Chiovitti A."/>
            <person name="Choi C.J."/>
            <person name="Coesel S."/>
            <person name="De Martino A."/>
            <person name="Detter J.C."/>
            <person name="Durkin C."/>
            <person name="Falciatore A."/>
            <person name="Fournet J."/>
            <person name="Haruta M."/>
            <person name="Huysman M.J."/>
            <person name="Jenkins B.D."/>
            <person name="Jiroutova K."/>
            <person name="Jorgensen R.E."/>
            <person name="Joubert Y."/>
            <person name="Kaplan A."/>
            <person name="Kroger N."/>
            <person name="Kroth P.G."/>
            <person name="La Roche J."/>
            <person name="Lindquist E."/>
            <person name="Lommer M."/>
            <person name="Martin-Jezequel V."/>
            <person name="Lopez P.J."/>
            <person name="Lucas S."/>
            <person name="Mangogna M."/>
            <person name="McGinnis K."/>
            <person name="Medlin L.K."/>
            <person name="Montsant A."/>
            <person name="Oudot-Le Secq M.P."/>
            <person name="Napoli C."/>
            <person name="Obornik M."/>
            <person name="Parker M.S."/>
            <person name="Petit J.L."/>
            <person name="Porcel B.M."/>
            <person name="Poulsen N."/>
            <person name="Robison M."/>
            <person name="Rychlewski L."/>
            <person name="Rynearson T.A."/>
            <person name="Schmutz J."/>
            <person name="Shapiro H."/>
            <person name="Siaut M."/>
            <person name="Stanley M."/>
            <person name="Sussman M.R."/>
            <person name="Taylor A.R."/>
            <person name="Vardi A."/>
            <person name="von Dassow P."/>
            <person name="Vyverman W."/>
            <person name="Willis A."/>
            <person name="Wyrwicz L.S."/>
            <person name="Rokhsar D.S."/>
            <person name="Weissenbach J."/>
            <person name="Armbrust E.V."/>
            <person name="Green B.R."/>
            <person name="Van de Peer Y."/>
            <person name="Grigoriev I.V."/>
        </authorList>
    </citation>
    <scope>NUCLEOTIDE SEQUENCE [LARGE SCALE GENOMIC DNA]</scope>
    <source>
        <strain evidence="1 2">CCAP 1055/1</strain>
    </source>
</reference>
<dbReference type="InterPro" id="IPR046341">
    <property type="entry name" value="SET_dom_sf"/>
</dbReference>
<sequence>MSGRRGATANGEGSRREKLYESIMGIAICTTNATAIPGNADETAAAEAAAKALSSRLVTFVTGSPKKPEWTSTRNCVLSMGKPRTGPETPLCCFLKSIQRDRTMGCQVQAARELKPEEVLMTMPQSAMISPNLVTASDAGKVVLACISHATGTEGFWDLVENTTLCKATFLPKVVGNTGPQLLVKIWQERKKVEALFNHRKNSPTTATIGAYSLAASKGVSTQAPVLALLIHLQFSNTSQPGVSSGIQKLQMALESNDGNALRSATSVQVPSGAPETFAPCAWTLPSSVSIPLCWKRNELALLAGCIPGVSLLKEVVTSTLQLDPEFTALLEAGILEHFPETFPPRLLTWEH</sequence>
<accession>B5Y4B6</accession>
<dbReference type="AlphaFoldDB" id="B5Y4B6"/>
<dbReference type="SUPFAM" id="SSF82199">
    <property type="entry name" value="SET domain"/>
    <property type="match status" value="1"/>
</dbReference>
<dbReference type="HOGENOM" id="CLU_777218_0_0_1"/>
<dbReference type="Proteomes" id="UP000000759">
    <property type="component" value="Chromosome 11"/>
</dbReference>
<dbReference type="InParanoid" id="B5Y4B6"/>
<protein>
    <submittedName>
        <fullName evidence="1">Uncharacterized protein</fullName>
    </submittedName>
</protein>
<proteinExistence type="predicted"/>
<dbReference type="EMBL" id="CP001141">
    <property type="protein sequence ID" value="ACI65450.1"/>
    <property type="molecule type" value="Genomic_DNA"/>
</dbReference>
<evidence type="ECO:0000313" key="1">
    <source>
        <dbReference type="EMBL" id="ACI65450.1"/>
    </source>
</evidence>
<keyword evidence="2" id="KW-1185">Reference proteome</keyword>
<dbReference type="Gene3D" id="3.90.1410.10">
    <property type="entry name" value="set domain protein methyltransferase, domain 1"/>
    <property type="match status" value="1"/>
</dbReference>
<name>B5Y4B6_PHATC</name>
<reference evidence="2" key="2">
    <citation type="submission" date="2008-08" db="EMBL/GenBank/DDBJ databases">
        <authorList>
            <consortium name="Diatom Consortium"/>
            <person name="Grigoriev I."/>
            <person name="Grimwood J."/>
            <person name="Kuo A."/>
            <person name="Otillar R.P."/>
            <person name="Salamov A."/>
            <person name="Detter J.C."/>
            <person name="Lindquist E."/>
            <person name="Shapiro H."/>
            <person name="Lucas S."/>
            <person name="Glavina del Rio T."/>
            <person name="Pitluck S."/>
            <person name="Rokhsar D."/>
            <person name="Bowler C."/>
        </authorList>
    </citation>
    <scope>GENOME REANNOTATION</scope>
    <source>
        <strain evidence="2">CCAP 1055/1</strain>
    </source>
</reference>
<organism evidence="1 2">
    <name type="scientific">Phaeodactylum tricornutum (strain CCAP 1055/1)</name>
    <dbReference type="NCBI Taxonomy" id="556484"/>
    <lineage>
        <taxon>Eukaryota</taxon>
        <taxon>Sar</taxon>
        <taxon>Stramenopiles</taxon>
        <taxon>Ochrophyta</taxon>
        <taxon>Bacillariophyta</taxon>
        <taxon>Bacillariophyceae</taxon>
        <taxon>Bacillariophycidae</taxon>
        <taxon>Naviculales</taxon>
        <taxon>Phaeodactylaceae</taxon>
        <taxon>Phaeodactylum</taxon>
    </lineage>
</organism>